<feature type="transmembrane region" description="Helical" evidence="6">
    <location>
        <begin position="372"/>
        <end position="395"/>
    </location>
</feature>
<dbReference type="PANTHER" id="PTHR30572:SF18">
    <property type="entry name" value="ABC-TYPE MACROLIDE FAMILY EXPORT SYSTEM PERMEASE COMPONENT 2"/>
    <property type="match status" value="1"/>
</dbReference>
<keyword evidence="3 6" id="KW-0812">Transmembrane</keyword>
<sequence>MLKNYFKIAIAVLRRRKFFTFISLFGISFTLTILMVLTAFIDKVGNSKYPDKNRDRSLYIVQLEERGEKNGYTSRGPSSYYFLNKYAGSLKTPVKVGISSMFNFSSAYVNDKKIAINFKYTNADYWDIAEYDFLEGKPFSKVQVDQAAKVAVISEDTRTAYFGANQHALGKYVEVDNIRYKVVGVVKNVPITMFTFYGDMYLPYTLSKEDYRSKALGGSYTAVLMAASASDVPKMAAEYATAVSKIKVESKDYDKLYSFADPYFTGFVRIVLGRGSDSGITTFYLGLFIFVVLFLMLPAINLVNVNITRIMERSSEIGVRKAFGASSKTLVYQFVVENIILTLLGGVIGIGFSLLAIAFVNASNVIPNLELTLNYLVLLYSLVVCLFFGLLSGVYPAWRMSRLNVVTALKAR</sequence>
<evidence type="ECO:0000313" key="10">
    <source>
        <dbReference type="Proteomes" id="UP000451233"/>
    </source>
</evidence>
<evidence type="ECO:0000256" key="3">
    <source>
        <dbReference type="ARBA" id="ARBA00022692"/>
    </source>
</evidence>
<evidence type="ECO:0000256" key="6">
    <source>
        <dbReference type="SAM" id="Phobius"/>
    </source>
</evidence>
<accession>A0A7K1XW67</accession>
<organism evidence="9 10">
    <name type="scientific">Hufsiella ginkgonis</name>
    <dbReference type="NCBI Taxonomy" id="2695274"/>
    <lineage>
        <taxon>Bacteria</taxon>
        <taxon>Pseudomonadati</taxon>
        <taxon>Bacteroidota</taxon>
        <taxon>Sphingobacteriia</taxon>
        <taxon>Sphingobacteriales</taxon>
        <taxon>Sphingobacteriaceae</taxon>
        <taxon>Hufsiella</taxon>
    </lineage>
</organism>
<keyword evidence="2" id="KW-1003">Cell membrane</keyword>
<keyword evidence="10" id="KW-1185">Reference proteome</keyword>
<dbReference type="InterPro" id="IPR025857">
    <property type="entry name" value="MacB_PCD"/>
</dbReference>
<feature type="domain" description="ABC3 transporter permease C-terminal" evidence="7">
    <location>
        <begin position="288"/>
        <end position="404"/>
    </location>
</feature>
<dbReference type="EMBL" id="WVHS01000002">
    <property type="protein sequence ID" value="MXV15067.1"/>
    <property type="molecule type" value="Genomic_DNA"/>
</dbReference>
<gene>
    <name evidence="9" type="ORF">GS398_07130</name>
</gene>
<dbReference type="RefSeq" id="WP_160906088.1">
    <property type="nucleotide sequence ID" value="NZ_WVHS01000002.1"/>
</dbReference>
<proteinExistence type="predicted"/>
<dbReference type="GO" id="GO:0022857">
    <property type="term" value="F:transmembrane transporter activity"/>
    <property type="evidence" value="ECO:0007669"/>
    <property type="project" value="TreeGrafter"/>
</dbReference>
<reference evidence="9 10" key="1">
    <citation type="submission" date="2019-11" db="EMBL/GenBank/DDBJ databases">
        <title>Pedobacter sp. HMF7056 Genome sequencing and assembly.</title>
        <authorList>
            <person name="Kang H."/>
            <person name="Kim H."/>
            <person name="Joh K."/>
        </authorList>
    </citation>
    <scope>NUCLEOTIDE SEQUENCE [LARGE SCALE GENOMIC DNA]</scope>
    <source>
        <strain evidence="9 10">HMF7056</strain>
    </source>
</reference>
<feature type="transmembrane region" description="Helical" evidence="6">
    <location>
        <begin position="21"/>
        <end position="41"/>
    </location>
</feature>
<dbReference type="AlphaFoldDB" id="A0A7K1XW67"/>
<feature type="transmembrane region" description="Helical" evidence="6">
    <location>
        <begin position="283"/>
        <end position="303"/>
    </location>
</feature>
<name>A0A7K1XW67_9SPHI</name>
<feature type="domain" description="MacB-like periplasmic core" evidence="8">
    <location>
        <begin position="20"/>
        <end position="238"/>
    </location>
</feature>
<dbReference type="Pfam" id="PF12704">
    <property type="entry name" value="MacB_PCD"/>
    <property type="match status" value="1"/>
</dbReference>
<dbReference type="InterPro" id="IPR003838">
    <property type="entry name" value="ABC3_permease_C"/>
</dbReference>
<evidence type="ECO:0000256" key="4">
    <source>
        <dbReference type="ARBA" id="ARBA00022989"/>
    </source>
</evidence>
<evidence type="ECO:0000259" key="7">
    <source>
        <dbReference type="Pfam" id="PF02687"/>
    </source>
</evidence>
<evidence type="ECO:0000256" key="5">
    <source>
        <dbReference type="ARBA" id="ARBA00023136"/>
    </source>
</evidence>
<comment type="caution">
    <text evidence="9">The sequence shown here is derived from an EMBL/GenBank/DDBJ whole genome shotgun (WGS) entry which is preliminary data.</text>
</comment>
<comment type="subcellular location">
    <subcellularLocation>
        <location evidence="1">Cell membrane</location>
        <topology evidence="1">Multi-pass membrane protein</topology>
    </subcellularLocation>
</comment>
<dbReference type="PANTHER" id="PTHR30572">
    <property type="entry name" value="MEMBRANE COMPONENT OF TRANSPORTER-RELATED"/>
    <property type="match status" value="1"/>
</dbReference>
<keyword evidence="4 6" id="KW-1133">Transmembrane helix</keyword>
<evidence type="ECO:0000313" key="9">
    <source>
        <dbReference type="EMBL" id="MXV15067.1"/>
    </source>
</evidence>
<dbReference type="Proteomes" id="UP000451233">
    <property type="component" value="Unassembled WGS sequence"/>
</dbReference>
<evidence type="ECO:0000259" key="8">
    <source>
        <dbReference type="Pfam" id="PF12704"/>
    </source>
</evidence>
<evidence type="ECO:0000256" key="1">
    <source>
        <dbReference type="ARBA" id="ARBA00004651"/>
    </source>
</evidence>
<dbReference type="GO" id="GO:0005886">
    <property type="term" value="C:plasma membrane"/>
    <property type="evidence" value="ECO:0007669"/>
    <property type="project" value="UniProtKB-SubCell"/>
</dbReference>
<protein>
    <submittedName>
        <fullName evidence="9">FtsX-like permease family protein</fullName>
    </submittedName>
</protein>
<evidence type="ECO:0000256" key="2">
    <source>
        <dbReference type="ARBA" id="ARBA00022475"/>
    </source>
</evidence>
<dbReference type="Pfam" id="PF02687">
    <property type="entry name" value="FtsX"/>
    <property type="match status" value="1"/>
</dbReference>
<keyword evidence="5 6" id="KW-0472">Membrane</keyword>
<feature type="transmembrane region" description="Helical" evidence="6">
    <location>
        <begin position="330"/>
        <end position="360"/>
    </location>
</feature>
<dbReference type="InterPro" id="IPR050250">
    <property type="entry name" value="Macrolide_Exporter_MacB"/>
</dbReference>